<evidence type="ECO:0000256" key="7">
    <source>
        <dbReference type="SAM" id="MobiDB-lite"/>
    </source>
</evidence>
<dbReference type="SMART" id="SM00755">
    <property type="entry name" value="Grip"/>
    <property type="match status" value="1"/>
</dbReference>
<feature type="domain" description="GRIP" evidence="8">
    <location>
        <begin position="889"/>
        <end position="937"/>
    </location>
</feature>
<keyword evidence="10" id="KW-1185">Reference proteome</keyword>
<feature type="compositionally biased region" description="Pro residues" evidence="7">
    <location>
        <begin position="161"/>
        <end position="183"/>
    </location>
</feature>
<dbReference type="GO" id="GO:0005794">
    <property type="term" value="C:Golgi apparatus"/>
    <property type="evidence" value="ECO:0007669"/>
    <property type="project" value="TreeGrafter"/>
</dbReference>
<dbReference type="PANTHER" id="PTHR23157">
    <property type="entry name" value="GRIP AND COILED-COIL DOMAIN-CONTAINING PROTEIN 1"/>
    <property type="match status" value="1"/>
</dbReference>
<evidence type="ECO:0000259" key="8">
    <source>
        <dbReference type="PROSITE" id="PS50913"/>
    </source>
</evidence>
<dbReference type="OrthoDB" id="1926336at2759"/>
<comment type="caution">
    <text evidence="9">The sequence shown here is derived from an EMBL/GenBank/DDBJ whole genome shotgun (WGS) entry which is preliminary data.</text>
</comment>
<dbReference type="InterPro" id="IPR051952">
    <property type="entry name" value="Golgi-autophagy_related"/>
</dbReference>
<dbReference type="AlphaFoldDB" id="G4TSS5"/>
<feature type="region of interest" description="Disordered" evidence="7">
    <location>
        <begin position="1"/>
        <end position="197"/>
    </location>
</feature>
<feature type="compositionally biased region" description="Polar residues" evidence="7">
    <location>
        <begin position="138"/>
        <end position="148"/>
    </location>
</feature>
<gene>
    <name evidence="9" type="ORF">PIIN_08321</name>
</gene>
<dbReference type="HOGENOM" id="CLU_294083_0_0_1"/>
<dbReference type="InterPro" id="IPR000237">
    <property type="entry name" value="GRIP_dom"/>
</dbReference>
<evidence type="ECO:0000313" key="9">
    <source>
        <dbReference type="EMBL" id="CCA74368.1"/>
    </source>
</evidence>
<evidence type="ECO:0000256" key="6">
    <source>
        <dbReference type="SAM" id="Coils"/>
    </source>
</evidence>
<dbReference type="PANTHER" id="PTHR23157:SF25">
    <property type="entry name" value="GRIP AND COILED-COIL DOMAIN-CONTAINING PROTEIN 1"/>
    <property type="match status" value="1"/>
</dbReference>
<sequence length="938" mass="104163">MFSGFYEALGNVMPEGTSPSPSRPTNTNGNPLARDGSPQRQNGEASYSTYQRRSKPSLEERLRASLAAKEQKRLAQEKESNVLSTIPAVEEKQEEPDPISQTGTIEPPSVLDPLSIPLPTSPPTVNADPVNVPLSIPDSRQPQSQELSTILDAVSATPAQPVTPPNRTNPPLPPSEPTDPLSPFPSATRSISVQDPIQELSLPASAVSSKFDDPLTPALMELEREQQAAAAKARLARSPPPPSSPPKQHHVRTKSNATKPTVPDGEPFLRLGSHSQSISRSSLDQILHAPTSSFGSLGVEGVEDLDGLKAWIEEIKRKSQASEEEVRRLNAKLQQQDSRIEELRDTHRLEAQSQSELIESLRQKLAVAETQIASLETTVATERSLLHAERSTRESLIAAERAKNSTGLADLDTLKAKVKELSDENEKLQSLAKEEEEKRTKAISLLKTVRTKLVKAEKDRDDMQKELASLQDSERLGEKKSDEELKGLRVEVERLTAESERVRIDSAREVERIRDEIKRDFERRRTQLEAELAAIRDGMEREVLARRGEWEIEGMAAKTAHQKEVTALNTRISSLSASLNQLAEEKETLFSELQARQGELEAARSTATQAEAQLAEINYQLEEKDGRIALLAAELADAQRSSTPRQMARGSSAATSSADVARLLAETKSKSEAQIAELQSRLKAIELDRTEQEESWSRTIAARGQEIERLRRLLDQQENEGKKAGDYRAQRDKDFEQLEERIRRVEKEKLEETRRYKLVESEVSILKESLESRSFEASELQSRVETLNTQLEELRAKESQLKTSNKTLRDELRKVQSSAALLERQRNPGVGWSGSSARPTHDTVSTPDLSRGGALIGRPGTPKSATTPTNGTGPASSAGSARSSMEVSQPEEEVNVEYLRNVILQFLEHKEMRPNLVRVLSVLLRFSPQETRRLIAKV</sequence>
<name>G4TSS5_SERID</name>
<dbReference type="InParanoid" id="G4TSS5"/>
<protein>
    <recommendedName>
        <fullName evidence="8">GRIP domain-containing protein</fullName>
    </recommendedName>
</protein>
<dbReference type="Pfam" id="PF01465">
    <property type="entry name" value="GRIP"/>
    <property type="match status" value="1"/>
</dbReference>
<evidence type="ECO:0000256" key="3">
    <source>
        <dbReference type="ARBA" id="ARBA00022490"/>
    </source>
</evidence>
<dbReference type="Gene3D" id="1.10.220.60">
    <property type="entry name" value="GRIP domain"/>
    <property type="match status" value="1"/>
</dbReference>
<dbReference type="STRING" id="1109443.G4TSS5"/>
<evidence type="ECO:0000256" key="5">
    <source>
        <dbReference type="ARBA" id="ARBA00023136"/>
    </source>
</evidence>
<feature type="compositionally biased region" description="Polar residues" evidence="7">
    <location>
        <begin position="833"/>
        <end position="848"/>
    </location>
</feature>
<evidence type="ECO:0000313" key="10">
    <source>
        <dbReference type="Proteomes" id="UP000007148"/>
    </source>
</evidence>
<feature type="compositionally biased region" description="Low complexity" evidence="7">
    <location>
        <begin position="875"/>
        <end position="884"/>
    </location>
</feature>
<organism evidence="9 10">
    <name type="scientific">Serendipita indica (strain DSM 11827)</name>
    <name type="common">Root endophyte fungus</name>
    <name type="synonym">Piriformospora indica</name>
    <dbReference type="NCBI Taxonomy" id="1109443"/>
    <lineage>
        <taxon>Eukaryota</taxon>
        <taxon>Fungi</taxon>
        <taxon>Dikarya</taxon>
        <taxon>Basidiomycota</taxon>
        <taxon>Agaricomycotina</taxon>
        <taxon>Agaricomycetes</taxon>
        <taxon>Sebacinales</taxon>
        <taxon>Serendipitaceae</taxon>
        <taxon>Serendipita</taxon>
    </lineage>
</organism>
<feature type="compositionally biased region" description="Polar residues" evidence="7">
    <location>
        <begin position="38"/>
        <end position="51"/>
    </location>
</feature>
<comment type="subcellular location">
    <subcellularLocation>
        <location evidence="2">Cytoplasm</location>
    </subcellularLocation>
    <subcellularLocation>
        <location evidence="1">Endomembrane system</location>
        <topology evidence="1">Peripheral membrane protein</topology>
    </subcellularLocation>
</comment>
<feature type="compositionally biased region" description="Polar residues" evidence="7">
    <location>
        <begin position="863"/>
        <end position="874"/>
    </location>
</feature>
<dbReference type="PROSITE" id="PS50913">
    <property type="entry name" value="GRIP"/>
    <property type="match status" value="1"/>
</dbReference>
<feature type="region of interest" description="Disordered" evidence="7">
    <location>
        <begin position="824"/>
        <end position="892"/>
    </location>
</feature>
<feature type="compositionally biased region" description="Polar residues" evidence="7">
    <location>
        <begin position="273"/>
        <end position="284"/>
    </location>
</feature>
<accession>G4TSS5</accession>
<feature type="region of interest" description="Disordered" evidence="7">
    <location>
        <begin position="217"/>
        <end position="284"/>
    </location>
</feature>
<feature type="compositionally biased region" description="Low complexity" evidence="7">
    <location>
        <begin position="227"/>
        <end position="237"/>
    </location>
</feature>
<reference evidence="9 10" key="1">
    <citation type="journal article" date="2011" name="PLoS Pathog.">
        <title>Endophytic Life Strategies Decoded by Genome and Transcriptome Analyses of the Mutualistic Root Symbiont Piriformospora indica.</title>
        <authorList>
            <person name="Zuccaro A."/>
            <person name="Lahrmann U."/>
            <person name="Guldener U."/>
            <person name="Langen G."/>
            <person name="Pfiffi S."/>
            <person name="Biedenkopf D."/>
            <person name="Wong P."/>
            <person name="Samans B."/>
            <person name="Grimm C."/>
            <person name="Basiewicz M."/>
            <person name="Murat C."/>
            <person name="Martin F."/>
            <person name="Kogel K.H."/>
        </authorList>
    </citation>
    <scope>NUCLEOTIDE SEQUENCE [LARGE SCALE GENOMIC DNA]</scope>
    <source>
        <strain evidence="9 10">DSM 11827</strain>
    </source>
</reference>
<feature type="coiled-coil region" evidence="6">
    <location>
        <begin position="411"/>
        <end position="538"/>
    </location>
</feature>
<feature type="coiled-coil region" evidence="6">
    <location>
        <begin position="312"/>
        <end position="378"/>
    </location>
</feature>
<evidence type="ECO:0000256" key="2">
    <source>
        <dbReference type="ARBA" id="ARBA00004496"/>
    </source>
</evidence>
<dbReference type="OMA" id="LLEHETW"/>
<feature type="compositionally biased region" description="Polar residues" evidence="7">
    <location>
        <begin position="17"/>
        <end position="30"/>
    </location>
</feature>
<dbReference type="EMBL" id="CAFZ01000306">
    <property type="protein sequence ID" value="CCA74368.1"/>
    <property type="molecule type" value="Genomic_DNA"/>
</dbReference>
<proteinExistence type="predicted"/>
<evidence type="ECO:0000256" key="1">
    <source>
        <dbReference type="ARBA" id="ARBA00004184"/>
    </source>
</evidence>
<dbReference type="Proteomes" id="UP000007148">
    <property type="component" value="Unassembled WGS sequence"/>
</dbReference>
<keyword evidence="5" id="KW-0472">Membrane</keyword>
<keyword evidence="3" id="KW-0963">Cytoplasm</keyword>
<evidence type="ECO:0000256" key="4">
    <source>
        <dbReference type="ARBA" id="ARBA00023054"/>
    </source>
</evidence>
<dbReference type="eggNOG" id="ENOG502S0A5">
    <property type="taxonomic scope" value="Eukaryota"/>
</dbReference>
<keyword evidence="4 6" id="KW-0175">Coiled coil</keyword>
<feature type="compositionally biased region" description="Basic and acidic residues" evidence="7">
    <location>
        <begin position="56"/>
        <end position="80"/>
    </location>
</feature>